<evidence type="ECO:0008006" key="4">
    <source>
        <dbReference type="Google" id="ProtNLM"/>
    </source>
</evidence>
<organism evidence="2 3">
    <name type="scientific">Sphaeroforma arctica JP610</name>
    <dbReference type="NCBI Taxonomy" id="667725"/>
    <lineage>
        <taxon>Eukaryota</taxon>
        <taxon>Ichthyosporea</taxon>
        <taxon>Ichthyophonida</taxon>
        <taxon>Sphaeroforma</taxon>
    </lineage>
</organism>
<dbReference type="AlphaFoldDB" id="A0A0L0F1A2"/>
<dbReference type="Proteomes" id="UP000054560">
    <property type="component" value="Unassembled WGS sequence"/>
</dbReference>
<dbReference type="RefSeq" id="XP_014144338.1">
    <property type="nucleotide sequence ID" value="XM_014288863.1"/>
</dbReference>
<feature type="non-terminal residue" evidence="2">
    <location>
        <position position="56"/>
    </location>
</feature>
<reference evidence="2 3" key="1">
    <citation type="submission" date="2011-02" db="EMBL/GenBank/DDBJ databases">
        <title>The Genome Sequence of Sphaeroforma arctica JP610.</title>
        <authorList>
            <consortium name="The Broad Institute Genome Sequencing Platform"/>
            <person name="Russ C."/>
            <person name="Cuomo C."/>
            <person name="Young S.K."/>
            <person name="Zeng Q."/>
            <person name="Gargeya S."/>
            <person name="Alvarado L."/>
            <person name="Berlin A."/>
            <person name="Chapman S.B."/>
            <person name="Chen Z."/>
            <person name="Freedman E."/>
            <person name="Gellesch M."/>
            <person name="Goldberg J."/>
            <person name="Griggs A."/>
            <person name="Gujja S."/>
            <person name="Heilman E."/>
            <person name="Heiman D."/>
            <person name="Howarth C."/>
            <person name="Mehta T."/>
            <person name="Neiman D."/>
            <person name="Pearson M."/>
            <person name="Roberts A."/>
            <person name="Saif S."/>
            <person name="Shea T."/>
            <person name="Shenoy N."/>
            <person name="Sisk P."/>
            <person name="Stolte C."/>
            <person name="Sykes S."/>
            <person name="White J."/>
            <person name="Yandava C."/>
            <person name="Burger G."/>
            <person name="Gray M.W."/>
            <person name="Holland P.W.H."/>
            <person name="King N."/>
            <person name="Lang F.B.F."/>
            <person name="Roger A.J."/>
            <person name="Ruiz-Trillo I."/>
            <person name="Haas B."/>
            <person name="Nusbaum C."/>
            <person name="Birren B."/>
        </authorList>
    </citation>
    <scope>NUCLEOTIDE SEQUENCE [LARGE SCALE GENOMIC DNA]</scope>
    <source>
        <strain evidence="2 3">JP610</strain>
    </source>
</reference>
<sequence length="56" mass="5535">MISRGKWESCIISLGIAIPSGAGVALSILGNNTPSLVGVAISASLLPPAVNAGLLY</sequence>
<feature type="transmembrane region" description="Helical" evidence="1">
    <location>
        <begin position="12"/>
        <end position="30"/>
    </location>
</feature>
<proteinExistence type="predicted"/>
<dbReference type="PANTHER" id="PTHR20992">
    <property type="entry name" value="AT15442P-RELATED"/>
    <property type="match status" value="1"/>
</dbReference>
<accession>A0A0L0F1A2</accession>
<evidence type="ECO:0000313" key="2">
    <source>
        <dbReference type="EMBL" id="KNC70436.1"/>
    </source>
</evidence>
<dbReference type="Pfam" id="PF04087">
    <property type="entry name" value="DUF389"/>
    <property type="match status" value="1"/>
</dbReference>
<dbReference type="EMBL" id="KQ251173">
    <property type="protein sequence ID" value="KNC70436.1"/>
    <property type="molecule type" value="Genomic_DNA"/>
</dbReference>
<dbReference type="PANTHER" id="PTHR20992:SF9">
    <property type="entry name" value="AT15442P-RELATED"/>
    <property type="match status" value="1"/>
</dbReference>
<protein>
    <recommendedName>
        <fullName evidence="4">DUF389 domain-containing protein</fullName>
    </recommendedName>
</protein>
<keyword evidence="1" id="KW-0472">Membrane</keyword>
<feature type="transmembrane region" description="Helical" evidence="1">
    <location>
        <begin position="36"/>
        <end position="55"/>
    </location>
</feature>
<dbReference type="OrthoDB" id="543859at2759"/>
<name>A0A0L0F1A2_9EUKA</name>
<dbReference type="InterPro" id="IPR005240">
    <property type="entry name" value="DUF389"/>
</dbReference>
<evidence type="ECO:0000313" key="3">
    <source>
        <dbReference type="Proteomes" id="UP000054560"/>
    </source>
</evidence>
<keyword evidence="3" id="KW-1185">Reference proteome</keyword>
<gene>
    <name evidence="2" type="ORF">SARC_17038</name>
</gene>
<dbReference type="GeneID" id="25917542"/>
<evidence type="ECO:0000256" key="1">
    <source>
        <dbReference type="SAM" id="Phobius"/>
    </source>
</evidence>
<keyword evidence="1" id="KW-0812">Transmembrane</keyword>
<keyword evidence="1" id="KW-1133">Transmembrane helix</keyword>